<dbReference type="EMBL" id="CP035492">
    <property type="protein sequence ID" value="QAY68519.1"/>
    <property type="molecule type" value="Genomic_DNA"/>
</dbReference>
<proteinExistence type="predicted"/>
<dbReference type="Pfam" id="PF07441">
    <property type="entry name" value="BofA"/>
    <property type="match status" value="1"/>
</dbReference>
<sequence length="87" mass="9351">MNNIWLIIFIASSLLLLLVLLRNRLSWKGVGSFAAHFLLAAAALYVLNYSGVLPGEQIPLNPVTIGTVVVLGIPGVALIMGLQWLVI</sequence>
<dbReference type="RefSeq" id="WP_129444410.1">
    <property type="nucleotide sequence ID" value="NZ_CP035492.1"/>
</dbReference>
<dbReference type="AlphaFoldDB" id="A0A4P6F2Y6"/>
<feature type="transmembrane region" description="Helical" evidence="1">
    <location>
        <begin position="63"/>
        <end position="86"/>
    </location>
</feature>
<reference evidence="2 3" key="1">
    <citation type="submission" date="2019-01" db="EMBL/GenBank/DDBJ databases">
        <title>Genome sequencing of strain FW100M-2.</title>
        <authorList>
            <person name="Heo J."/>
            <person name="Kim S.-J."/>
            <person name="Kim J.-S."/>
            <person name="Hong S.-B."/>
            <person name="Kwon S.-W."/>
        </authorList>
    </citation>
    <scope>NUCLEOTIDE SEQUENCE [LARGE SCALE GENOMIC DNA]</scope>
    <source>
        <strain evidence="2 3">FW100M-2</strain>
    </source>
</reference>
<evidence type="ECO:0000313" key="3">
    <source>
        <dbReference type="Proteomes" id="UP000293568"/>
    </source>
</evidence>
<organism evidence="2 3">
    <name type="scientific">Paenibacillus protaetiae</name>
    <dbReference type="NCBI Taxonomy" id="2509456"/>
    <lineage>
        <taxon>Bacteria</taxon>
        <taxon>Bacillati</taxon>
        <taxon>Bacillota</taxon>
        <taxon>Bacilli</taxon>
        <taxon>Bacillales</taxon>
        <taxon>Paenibacillaceae</taxon>
        <taxon>Paenibacillus</taxon>
    </lineage>
</organism>
<dbReference type="KEGG" id="pprt:ET464_14040"/>
<feature type="transmembrane region" description="Helical" evidence="1">
    <location>
        <begin position="6"/>
        <end position="21"/>
    </location>
</feature>
<keyword evidence="1" id="KW-0472">Membrane</keyword>
<dbReference type="InterPro" id="IPR010001">
    <property type="entry name" value="BofA"/>
</dbReference>
<gene>
    <name evidence="2" type="ORF">ET464_14040</name>
</gene>
<keyword evidence="1" id="KW-1133">Transmembrane helix</keyword>
<name>A0A4P6F2Y6_9BACL</name>
<accession>A0A4P6F2Y6</accession>
<keyword evidence="1" id="KW-0812">Transmembrane</keyword>
<evidence type="ECO:0000256" key="1">
    <source>
        <dbReference type="SAM" id="Phobius"/>
    </source>
</evidence>
<feature type="transmembrane region" description="Helical" evidence="1">
    <location>
        <begin position="33"/>
        <end position="51"/>
    </location>
</feature>
<dbReference type="Proteomes" id="UP000293568">
    <property type="component" value="Chromosome"/>
</dbReference>
<keyword evidence="3" id="KW-1185">Reference proteome</keyword>
<evidence type="ECO:0000313" key="2">
    <source>
        <dbReference type="EMBL" id="QAY68519.1"/>
    </source>
</evidence>
<protein>
    <submittedName>
        <fullName evidence="2">Pro-sigmaK processing inhibitor BofA</fullName>
    </submittedName>
</protein>
<dbReference type="OrthoDB" id="2659295at2"/>